<evidence type="ECO:0000256" key="1">
    <source>
        <dbReference type="ARBA" id="ARBA00009437"/>
    </source>
</evidence>
<evidence type="ECO:0000313" key="6">
    <source>
        <dbReference type="EMBL" id="MTD54260.1"/>
    </source>
</evidence>
<keyword evidence="3" id="KW-0238">DNA-binding</keyword>
<dbReference type="InterPro" id="IPR000847">
    <property type="entry name" value="LysR_HTH_N"/>
</dbReference>
<gene>
    <name evidence="6" type="ORF">GKO32_09775</name>
</gene>
<dbReference type="EMBL" id="WMBA01000010">
    <property type="protein sequence ID" value="MTD54260.1"/>
    <property type="molecule type" value="Genomic_DNA"/>
</dbReference>
<dbReference type="PANTHER" id="PTHR30346">
    <property type="entry name" value="TRANSCRIPTIONAL DUAL REGULATOR HCAR-RELATED"/>
    <property type="match status" value="1"/>
</dbReference>
<dbReference type="Gene3D" id="3.40.190.10">
    <property type="entry name" value="Periplasmic binding protein-like II"/>
    <property type="match status" value="2"/>
</dbReference>
<dbReference type="Pfam" id="PF00126">
    <property type="entry name" value="HTH_1"/>
    <property type="match status" value="1"/>
</dbReference>
<dbReference type="GO" id="GO:0032993">
    <property type="term" value="C:protein-DNA complex"/>
    <property type="evidence" value="ECO:0007669"/>
    <property type="project" value="TreeGrafter"/>
</dbReference>
<dbReference type="AlphaFoldDB" id="A0A6N7Z2R4"/>
<dbReference type="InterPro" id="IPR036388">
    <property type="entry name" value="WH-like_DNA-bd_sf"/>
</dbReference>
<dbReference type="Pfam" id="PF03466">
    <property type="entry name" value="LysR_substrate"/>
    <property type="match status" value="1"/>
</dbReference>
<dbReference type="InterPro" id="IPR005119">
    <property type="entry name" value="LysR_subst-bd"/>
</dbReference>
<dbReference type="PROSITE" id="PS50931">
    <property type="entry name" value="HTH_LYSR"/>
    <property type="match status" value="1"/>
</dbReference>
<comment type="caution">
    <text evidence="6">The sequence shown here is derived from an EMBL/GenBank/DDBJ whole genome shotgun (WGS) entry which is preliminary data.</text>
</comment>
<evidence type="ECO:0000259" key="5">
    <source>
        <dbReference type="PROSITE" id="PS50931"/>
    </source>
</evidence>
<feature type="domain" description="HTH lysR-type" evidence="5">
    <location>
        <begin position="1"/>
        <end position="58"/>
    </location>
</feature>
<sequence>MELRHLTYFRTVAELGSIAKAATALHMTQPTLSRQIAQLERALGHQLLRRSPRGTSLTPAGQGLRAQLGTIFQQIDRIPEVLRAAAVSQRLVHCGLPPGLPHEWFRRFGNVLGERSPRVKLSLHEGNSEEQRAWLREGLIDVGLVHFELPELDSVLVLTRSFGCAVPAGSTLAGRSSFTLGDLDGLQVMAHSAQENPAEEVRLRAAAEAAGAHIDWQFRKFSEHSSLIAESSGADAVLIGQTSAERHFPSWRWVPMDSADEVNSVIRTWVVWRDPDVPGVRECIDAMLATSRSRA</sequence>
<dbReference type="FunFam" id="1.10.10.10:FF:000001">
    <property type="entry name" value="LysR family transcriptional regulator"/>
    <property type="match status" value="1"/>
</dbReference>
<reference evidence="6 7" key="1">
    <citation type="submission" date="2019-11" db="EMBL/GenBank/DDBJ databases">
        <title>Draft genome of Amycolatopsis RM579.</title>
        <authorList>
            <person name="Duangmal K."/>
            <person name="Mingma R."/>
        </authorList>
    </citation>
    <scope>NUCLEOTIDE SEQUENCE [LARGE SCALE GENOMIC DNA]</scope>
    <source>
        <strain evidence="6 7">RM579</strain>
    </source>
</reference>
<dbReference type="GO" id="GO:0003700">
    <property type="term" value="F:DNA-binding transcription factor activity"/>
    <property type="evidence" value="ECO:0007669"/>
    <property type="project" value="InterPro"/>
</dbReference>
<evidence type="ECO:0000313" key="7">
    <source>
        <dbReference type="Proteomes" id="UP000440096"/>
    </source>
</evidence>
<evidence type="ECO:0000256" key="2">
    <source>
        <dbReference type="ARBA" id="ARBA00023015"/>
    </source>
</evidence>
<protein>
    <submittedName>
        <fullName evidence="6">LysR family transcriptional regulator</fullName>
    </submittedName>
</protein>
<dbReference type="PRINTS" id="PR00039">
    <property type="entry name" value="HTHLYSR"/>
</dbReference>
<evidence type="ECO:0000256" key="3">
    <source>
        <dbReference type="ARBA" id="ARBA00023125"/>
    </source>
</evidence>
<dbReference type="InterPro" id="IPR036390">
    <property type="entry name" value="WH_DNA-bd_sf"/>
</dbReference>
<proteinExistence type="inferred from homology"/>
<dbReference type="Proteomes" id="UP000440096">
    <property type="component" value="Unassembled WGS sequence"/>
</dbReference>
<evidence type="ECO:0000256" key="4">
    <source>
        <dbReference type="ARBA" id="ARBA00023163"/>
    </source>
</evidence>
<keyword evidence="2" id="KW-0805">Transcription regulation</keyword>
<name>A0A6N7Z2R4_9PSEU</name>
<dbReference type="PANTHER" id="PTHR30346:SF17">
    <property type="entry name" value="LYSR FAMILY TRANSCRIPTIONAL REGULATOR"/>
    <property type="match status" value="1"/>
</dbReference>
<dbReference type="SUPFAM" id="SSF46785">
    <property type="entry name" value="Winged helix' DNA-binding domain"/>
    <property type="match status" value="1"/>
</dbReference>
<comment type="similarity">
    <text evidence="1">Belongs to the LysR transcriptional regulatory family.</text>
</comment>
<dbReference type="Gene3D" id="1.10.10.10">
    <property type="entry name" value="Winged helix-like DNA-binding domain superfamily/Winged helix DNA-binding domain"/>
    <property type="match status" value="1"/>
</dbReference>
<accession>A0A6N7Z2R4</accession>
<keyword evidence="7" id="KW-1185">Reference proteome</keyword>
<organism evidence="6 7">
    <name type="scientific">Amycolatopsis pithecellobii</name>
    <dbReference type="NCBI Taxonomy" id="664692"/>
    <lineage>
        <taxon>Bacteria</taxon>
        <taxon>Bacillati</taxon>
        <taxon>Actinomycetota</taxon>
        <taxon>Actinomycetes</taxon>
        <taxon>Pseudonocardiales</taxon>
        <taxon>Pseudonocardiaceae</taxon>
        <taxon>Amycolatopsis</taxon>
    </lineage>
</organism>
<dbReference type="GO" id="GO:0003677">
    <property type="term" value="F:DNA binding"/>
    <property type="evidence" value="ECO:0007669"/>
    <property type="project" value="UniProtKB-KW"/>
</dbReference>
<dbReference type="SUPFAM" id="SSF53850">
    <property type="entry name" value="Periplasmic binding protein-like II"/>
    <property type="match status" value="1"/>
</dbReference>
<keyword evidence="4" id="KW-0804">Transcription</keyword>